<dbReference type="RefSeq" id="WP_397614253.1">
    <property type="nucleotide sequence ID" value="NZ_JBIRRB010000011.1"/>
</dbReference>
<protein>
    <recommendedName>
        <fullName evidence="3">Holin</fullName>
    </recommendedName>
</protein>
<evidence type="ECO:0000313" key="1">
    <source>
        <dbReference type="EMBL" id="MFI0914238.1"/>
    </source>
</evidence>
<accession>A0ABW7T9N5</accession>
<evidence type="ECO:0008006" key="3">
    <source>
        <dbReference type="Google" id="ProtNLM"/>
    </source>
</evidence>
<evidence type="ECO:0000313" key="2">
    <source>
        <dbReference type="Proteomes" id="UP001611162"/>
    </source>
</evidence>
<keyword evidence="2" id="KW-1185">Reference proteome</keyword>
<organism evidence="1 2">
    <name type="scientific">Streptomyces abikoensis</name>
    <dbReference type="NCBI Taxonomy" id="97398"/>
    <lineage>
        <taxon>Bacteria</taxon>
        <taxon>Bacillati</taxon>
        <taxon>Actinomycetota</taxon>
        <taxon>Actinomycetes</taxon>
        <taxon>Kitasatosporales</taxon>
        <taxon>Streptomycetaceae</taxon>
        <taxon>Streptomyces</taxon>
    </lineage>
</organism>
<sequence length="81" mass="8302">MPRFFLDLIERTIATYATSFLGLLLADGFDLTNLSALKVAAMAALPAALTVVKGAIGPWIGSPRTAAWLPAGKDPSASAAG</sequence>
<comment type="caution">
    <text evidence="1">The sequence shown here is derived from an EMBL/GenBank/DDBJ whole genome shotgun (WGS) entry which is preliminary data.</text>
</comment>
<name>A0ABW7T9N5_9ACTN</name>
<dbReference type="Proteomes" id="UP001611162">
    <property type="component" value="Unassembled WGS sequence"/>
</dbReference>
<reference evidence="1 2" key="1">
    <citation type="submission" date="2024-10" db="EMBL/GenBank/DDBJ databases">
        <title>The Natural Products Discovery Center: Release of the First 8490 Sequenced Strains for Exploring Actinobacteria Biosynthetic Diversity.</title>
        <authorList>
            <person name="Kalkreuter E."/>
            <person name="Kautsar S.A."/>
            <person name="Yang D."/>
            <person name="Bader C.D."/>
            <person name="Teijaro C.N."/>
            <person name="Fluegel L."/>
            <person name="Davis C.M."/>
            <person name="Simpson J.R."/>
            <person name="Lauterbach L."/>
            <person name="Steele A.D."/>
            <person name="Gui C."/>
            <person name="Meng S."/>
            <person name="Li G."/>
            <person name="Viehrig K."/>
            <person name="Ye F."/>
            <person name="Su P."/>
            <person name="Kiefer A.F."/>
            <person name="Nichols A."/>
            <person name="Cepeda A.J."/>
            <person name="Yan W."/>
            <person name="Fan B."/>
            <person name="Jiang Y."/>
            <person name="Adhikari A."/>
            <person name="Zheng C.-J."/>
            <person name="Schuster L."/>
            <person name="Cowan T.M."/>
            <person name="Smanski M.J."/>
            <person name="Chevrette M.G."/>
            <person name="De Carvalho L.P.S."/>
            <person name="Shen B."/>
        </authorList>
    </citation>
    <scope>NUCLEOTIDE SEQUENCE [LARGE SCALE GENOMIC DNA]</scope>
    <source>
        <strain evidence="1 2">NPDC020979</strain>
    </source>
</reference>
<proteinExistence type="predicted"/>
<gene>
    <name evidence="1" type="ORF">ACH4TF_27850</name>
</gene>
<dbReference type="EMBL" id="JBIRRB010000011">
    <property type="protein sequence ID" value="MFI0914238.1"/>
    <property type="molecule type" value="Genomic_DNA"/>
</dbReference>